<name>A0AAD4GPE6_ASPNN</name>
<evidence type="ECO:0000313" key="3">
    <source>
        <dbReference type="Proteomes" id="UP001194746"/>
    </source>
</evidence>
<protein>
    <recommendedName>
        <fullName evidence="4">Protein kinase domain-containing protein</fullName>
    </recommendedName>
</protein>
<gene>
    <name evidence="2" type="ORF">FE257_001822</name>
</gene>
<dbReference type="AlphaFoldDB" id="A0AAD4GPE6"/>
<comment type="caution">
    <text evidence="2">The sequence shown here is derived from an EMBL/GenBank/DDBJ whole genome shotgun (WGS) entry which is preliminary data.</text>
</comment>
<keyword evidence="3" id="KW-1185">Reference proteome</keyword>
<feature type="region of interest" description="Disordered" evidence="1">
    <location>
        <begin position="503"/>
        <end position="559"/>
    </location>
</feature>
<organism evidence="2 3">
    <name type="scientific">Aspergillus nanangensis</name>
    <dbReference type="NCBI Taxonomy" id="2582783"/>
    <lineage>
        <taxon>Eukaryota</taxon>
        <taxon>Fungi</taxon>
        <taxon>Dikarya</taxon>
        <taxon>Ascomycota</taxon>
        <taxon>Pezizomycotina</taxon>
        <taxon>Eurotiomycetes</taxon>
        <taxon>Eurotiomycetidae</taxon>
        <taxon>Eurotiales</taxon>
        <taxon>Aspergillaceae</taxon>
        <taxon>Aspergillus</taxon>
        <taxon>Aspergillus subgen. Circumdati</taxon>
    </lineage>
</organism>
<sequence>MSQQELQDLLQRLEEEKRLRERAERSQIEEQRLREEERRLREEERRLREEEREEERRLREEEREEERRLREEEREEERRLRDRAEEQLRLQRVQIQETTLPEFLDVCHVHLFLGLSIQQDKDSSTKGDPANADRKLRPNKIREWASFPTEQASIWKDLMDTEFTTERHFTPLLALKEYGKEARQRMVSSELDLGYFQRQTVESRVASVVKQLYANPQLRQTFCLKGDIAFENHANTLTDESNIVADMGSLSLSQGQPRRSSRLAAKSKIGLSAQPSQRGQKNTRTRTSRPRADQFCVYNKSPEEKVPAFIVEYKAPHKVSLAHIRAGLQDMDLDEVLRVQGEESPEAICRRIVAAIITQTFSYMILCGVGFGLACTGEAYIFLRVLHDDPSTVYYYLAVPKEDVGSTTGWTGDLNSDNRLHLTAVGQMVPFTVRALREPVRDIAWTNCAADELKIWEMMYDDLLEEIAEKDIPASDYKPSPRSRLEYCRISPVKTRSRSAVVAICNPSRGSRSPSHDDSGDGYDPNTPSRRPPGSRLSHPPSSSSLSKGRKSHGSHSQGKSRQYCTQVCLLGLVTGRKLDRNCPNVSDHGIQRHRLNRTTLMRQLNQQLNQQLSYSNLRPNTKLGCESLHVHGKRGALFKITLWSHGYTFVGKGVPVEFVHGLKHEERVYSRLAPVQGTFVPVCLGSLQLHRPFSYDGIVEIAQLMCMGFAGRTLAHQHALDRYQMIQRAEISLQKIHNLGVLHSDPIPGNMTWNEQDRCVMFVDFERSTLQHQRRMPLGLICNQKRKRESGALEKSPNKRLDCFEREKRRMVNGL</sequence>
<evidence type="ECO:0008006" key="4">
    <source>
        <dbReference type="Google" id="ProtNLM"/>
    </source>
</evidence>
<feature type="region of interest" description="Disordered" evidence="1">
    <location>
        <begin position="19"/>
        <end position="58"/>
    </location>
</feature>
<dbReference type="SUPFAM" id="SSF56112">
    <property type="entry name" value="Protein kinase-like (PK-like)"/>
    <property type="match status" value="1"/>
</dbReference>
<dbReference type="EMBL" id="VCAU01000124">
    <property type="protein sequence ID" value="KAF9884366.1"/>
    <property type="molecule type" value="Genomic_DNA"/>
</dbReference>
<dbReference type="InterPro" id="IPR011009">
    <property type="entry name" value="Kinase-like_dom_sf"/>
</dbReference>
<evidence type="ECO:0000313" key="2">
    <source>
        <dbReference type="EMBL" id="KAF9884366.1"/>
    </source>
</evidence>
<reference evidence="2" key="2">
    <citation type="submission" date="2020-02" db="EMBL/GenBank/DDBJ databases">
        <authorList>
            <person name="Gilchrist C.L.M."/>
            <person name="Chooi Y.-H."/>
        </authorList>
    </citation>
    <scope>NUCLEOTIDE SEQUENCE</scope>
    <source>
        <strain evidence="2">MST-FP2251</strain>
    </source>
</reference>
<feature type="region of interest" description="Disordered" evidence="1">
    <location>
        <begin position="250"/>
        <end position="290"/>
    </location>
</feature>
<evidence type="ECO:0000256" key="1">
    <source>
        <dbReference type="SAM" id="MobiDB-lite"/>
    </source>
</evidence>
<reference evidence="2" key="1">
    <citation type="journal article" date="2019" name="Beilstein J. Org. Chem.">
        <title>Nanangenines: drimane sesquiterpenoids as the dominant metabolite cohort of a novel Australian fungus, Aspergillus nanangensis.</title>
        <authorList>
            <person name="Lacey H.J."/>
            <person name="Gilchrist C.L.M."/>
            <person name="Crombie A."/>
            <person name="Kalaitzis J.A."/>
            <person name="Vuong D."/>
            <person name="Rutledge P.J."/>
            <person name="Turner P."/>
            <person name="Pitt J.I."/>
            <person name="Lacey E."/>
            <person name="Chooi Y.H."/>
            <person name="Piggott A.M."/>
        </authorList>
    </citation>
    <scope>NUCLEOTIDE SEQUENCE</scope>
    <source>
        <strain evidence="2">MST-FP2251</strain>
    </source>
</reference>
<dbReference type="Proteomes" id="UP001194746">
    <property type="component" value="Unassembled WGS sequence"/>
</dbReference>
<proteinExistence type="predicted"/>
<feature type="compositionally biased region" description="Low complexity" evidence="1">
    <location>
        <begin position="528"/>
        <end position="547"/>
    </location>
</feature>
<accession>A0AAD4GPE6</accession>